<proteinExistence type="predicted"/>
<dbReference type="GeneID" id="9926533"/>
<evidence type="ECO:0000313" key="2">
    <source>
        <dbReference type="Proteomes" id="UP000008731"/>
    </source>
</evidence>
<reference evidence="1 2" key="1">
    <citation type="journal article" date="2010" name="Virol. J.">
        <title>Genomes of the T4-related bacteriophages as windows on microbial genome evolution.</title>
        <authorList>
            <person name="Petrov V.M."/>
            <person name="Ratnayaka S."/>
            <person name="Nolan J.M."/>
            <person name="Miller E.S."/>
            <person name="Karam J.D."/>
        </authorList>
    </citation>
    <scope>NUCLEOTIDE SEQUENCE [LARGE SCALE GENOMIC DNA]</scope>
</reference>
<sequence>MEELEMISNQGARVVELQARLFIVSEHLNGTMSLEWHPNILEAIKSNRYAPYFSAIDSLRTNAEKILNARATPITKTDMVNALLEQSVEDDLMINKLAFTCFIELGI</sequence>
<keyword evidence="2" id="KW-1185">Reference proteome</keyword>
<organism evidence="1 2">
    <name type="scientific">Acinetobacter phage Acj9</name>
    <dbReference type="NCBI Taxonomy" id="760939"/>
    <lineage>
        <taxon>Viruses</taxon>
        <taxon>Duplodnaviria</taxon>
        <taxon>Heunggongvirae</taxon>
        <taxon>Uroviricota</taxon>
        <taxon>Caudoviricetes</taxon>
        <taxon>Pantevenvirales</taxon>
        <taxon>Straboviridae</taxon>
        <taxon>Twarogvirinae</taxon>
        <taxon>Acajnonavirus</taxon>
        <taxon>Acajnonavirus acj9</taxon>
    </lineage>
</organism>
<dbReference type="KEGG" id="vg:9926533"/>
<evidence type="ECO:0000313" key="1">
    <source>
        <dbReference type="EMBL" id="ADG59999.1"/>
    </source>
</evidence>
<gene>
    <name evidence="1" type="ORF">Acj9p099</name>
</gene>
<dbReference type="OrthoDB" id="29036at10239"/>
<dbReference type="Proteomes" id="UP000008731">
    <property type="component" value="Segment"/>
</dbReference>
<accession>E5EPN3</accession>
<dbReference type="RefSeq" id="YP_004010236.1">
    <property type="nucleotide sequence ID" value="NC_014663.1"/>
</dbReference>
<dbReference type="EMBL" id="HM004124">
    <property type="protein sequence ID" value="ADG59999.1"/>
    <property type="molecule type" value="Genomic_DNA"/>
</dbReference>
<protein>
    <submittedName>
        <fullName evidence="1">Uncharacterized protein</fullName>
    </submittedName>
</protein>
<name>E5EPN3_9CAUD</name>